<proteinExistence type="predicted"/>
<evidence type="ECO:0000259" key="3">
    <source>
        <dbReference type="Pfam" id="PF22725"/>
    </source>
</evidence>
<dbReference type="Pfam" id="PF22725">
    <property type="entry name" value="GFO_IDH_MocA_C3"/>
    <property type="match status" value="1"/>
</dbReference>
<dbReference type="GO" id="GO:0016491">
    <property type="term" value="F:oxidoreductase activity"/>
    <property type="evidence" value="ECO:0007669"/>
    <property type="project" value="UniProtKB-KW"/>
</dbReference>
<dbReference type="Pfam" id="PF01408">
    <property type="entry name" value="GFO_IDH_MocA"/>
    <property type="match status" value="1"/>
</dbReference>
<comment type="caution">
    <text evidence="4">The sequence shown here is derived from an EMBL/GenBank/DDBJ whole genome shotgun (WGS) entry which is preliminary data.</text>
</comment>
<feature type="domain" description="Gfo/Idh/MocA-like oxidoreductase N-terminal" evidence="2">
    <location>
        <begin position="4"/>
        <end position="121"/>
    </location>
</feature>
<dbReference type="Gene3D" id="3.30.360.10">
    <property type="entry name" value="Dihydrodipicolinate Reductase, domain 2"/>
    <property type="match status" value="1"/>
</dbReference>
<dbReference type="PANTHER" id="PTHR43818:SF11">
    <property type="entry name" value="BCDNA.GH03377"/>
    <property type="match status" value="1"/>
</dbReference>
<organism evidence="4">
    <name type="scientific">Caldilineaceae bacterium SB0661_bin_32</name>
    <dbReference type="NCBI Taxonomy" id="2605255"/>
    <lineage>
        <taxon>Bacteria</taxon>
        <taxon>Bacillati</taxon>
        <taxon>Chloroflexota</taxon>
        <taxon>Caldilineae</taxon>
        <taxon>Caldilineales</taxon>
        <taxon>Caldilineaceae</taxon>
    </lineage>
</organism>
<sequence length="354" mass="38931">MDKVRIAIVGCGNISQLNVPGYLQHPNCEVVALCDNAPGRAEARAKQWGISPRIYTDYEQVLNDPNVDAVELLTPPQHHAIMTVDGLNAGKHVSCQKPMCTSVAEADLMVAAARRAKTKFRMTENCIYYPPILKAKELLDAGAIGEPSLVRFHTVIGGQAEGSVVDTDPEAFVWRNDPTLSPLGIVFEDGVHKFATAMKWVGDIEKVFGIVGKTQEHFMEMPSALIWKFEGMDCLGMCDYVYAPHMTIRTKYFAGDDYMEIHGSKGSIHVTRCIAELLDFPPVLLIKGTETEGIEVPSDFIEGFNGAASDFIDSIIEDRQPDLDAEFAKKTIQVAMATYEAARTEGPAYPRAMV</sequence>
<dbReference type="EMBL" id="VXMH01000076">
    <property type="protein sequence ID" value="MYC96268.1"/>
    <property type="molecule type" value="Genomic_DNA"/>
</dbReference>
<dbReference type="PANTHER" id="PTHR43818">
    <property type="entry name" value="BCDNA.GH03377"/>
    <property type="match status" value="1"/>
</dbReference>
<dbReference type="SUPFAM" id="SSF51735">
    <property type="entry name" value="NAD(P)-binding Rossmann-fold domains"/>
    <property type="match status" value="1"/>
</dbReference>
<accession>A0A6B1D9B1</accession>
<keyword evidence="1" id="KW-0560">Oxidoreductase</keyword>
<dbReference type="InterPro" id="IPR050463">
    <property type="entry name" value="Gfo/Idh/MocA_oxidrdct_glycsds"/>
</dbReference>
<reference evidence="4" key="1">
    <citation type="submission" date="2019-09" db="EMBL/GenBank/DDBJ databases">
        <title>Characterisation of the sponge microbiome using genome-centric metagenomics.</title>
        <authorList>
            <person name="Engelberts J.P."/>
            <person name="Robbins S.J."/>
            <person name="De Goeij J.M."/>
            <person name="Aranda M."/>
            <person name="Bell S.C."/>
            <person name="Webster N.S."/>
        </authorList>
    </citation>
    <scope>NUCLEOTIDE SEQUENCE</scope>
    <source>
        <strain evidence="4">SB0661_bin_32</strain>
    </source>
</reference>
<dbReference type="InterPro" id="IPR036291">
    <property type="entry name" value="NAD(P)-bd_dom_sf"/>
</dbReference>
<gene>
    <name evidence="4" type="ORF">F4X14_14995</name>
</gene>
<dbReference type="InterPro" id="IPR055170">
    <property type="entry name" value="GFO_IDH_MocA-like_dom"/>
</dbReference>
<dbReference type="Gene3D" id="3.40.50.720">
    <property type="entry name" value="NAD(P)-binding Rossmann-like Domain"/>
    <property type="match status" value="1"/>
</dbReference>
<evidence type="ECO:0000313" key="4">
    <source>
        <dbReference type="EMBL" id="MYC96268.1"/>
    </source>
</evidence>
<dbReference type="InterPro" id="IPR000683">
    <property type="entry name" value="Gfo/Idh/MocA-like_OxRdtase_N"/>
</dbReference>
<protein>
    <submittedName>
        <fullName evidence="4">Gfo/Idh/MocA family oxidoreductase</fullName>
    </submittedName>
</protein>
<name>A0A6B1D9B1_9CHLR</name>
<evidence type="ECO:0000259" key="2">
    <source>
        <dbReference type="Pfam" id="PF01408"/>
    </source>
</evidence>
<dbReference type="GO" id="GO:0000166">
    <property type="term" value="F:nucleotide binding"/>
    <property type="evidence" value="ECO:0007669"/>
    <property type="project" value="InterPro"/>
</dbReference>
<dbReference type="AlphaFoldDB" id="A0A6B1D9B1"/>
<evidence type="ECO:0000256" key="1">
    <source>
        <dbReference type="ARBA" id="ARBA00023002"/>
    </source>
</evidence>
<dbReference type="SUPFAM" id="SSF55347">
    <property type="entry name" value="Glyceraldehyde-3-phosphate dehydrogenase-like, C-terminal domain"/>
    <property type="match status" value="1"/>
</dbReference>
<feature type="domain" description="GFO/IDH/MocA-like oxidoreductase" evidence="3">
    <location>
        <begin position="133"/>
        <end position="268"/>
    </location>
</feature>